<dbReference type="PANTHER" id="PTHR45793">
    <property type="entry name" value="HOMEOBOX PROTEIN"/>
    <property type="match status" value="1"/>
</dbReference>
<dbReference type="SUPFAM" id="SSF46689">
    <property type="entry name" value="Homeodomain-like"/>
    <property type="match status" value="1"/>
</dbReference>
<evidence type="ECO:0000313" key="10">
    <source>
        <dbReference type="RefSeq" id="XP_065655683.1"/>
    </source>
</evidence>
<accession>A0ABM4C2A9</accession>
<dbReference type="InterPro" id="IPR017970">
    <property type="entry name" value="Homeobox_CS"/>
</dbReference>
<keyword evidence="3 6" id="KW-0238">DNA-binding</keyword>
<dbReference type="SMART" id="SM00389">
    <property type="entry name" value="HOX"/>
    <property type="match status" value="1"/>
</dbReference>
<keyword evidence="5 6" id="KW-0539">Nucleus</keyword>
<gene>
    <name evidence="10 11" type="primary">LOC105846072</name>
</gene>
<evidence type="ECO:0000256" key="5">
    <source>
        <dbReference type="ARBA" id="ARBA00023242"/>
    </source>
</evidence>
<dbReference type="Gene3D" id="1.10.10.60">
    <property type="entry name" value="Homeodomain-like"/>
    <property type="match status" value="1"/>
</dbReference>
<sequence>MSWPYSPTPPFPLSHHVSNNYSAYFPYNYNGFPRKQRRERTTFTKIQLEVLDNLFKETKYPDVFMREDVARRISLPESRVQVWFKNRRAKHRQKSKRKPFHQDKDCDLDKSCSSTVVNNKQSRSTAFILPAKSVEAVFKANNSESQCSFDVNQQAIRQNSSFTSSNQQISSAAFEKSQTFPCYLPTSLSSYRPFPIEAHSSIYSSAQARSFYSNYVQAPIEYQSYVFNFNNSQAVSTQWTSYGSSI</sequence>
<keyword evidence="2" id="KW-0217">Developmental protein</keyword>
<evidence type="ECO:0000256" key="3">
    <source>
        <dbReference type="ARBA" id="ARBA00023125"/>
    </source>
</evidence>
<dbReference type="CDD" id="cd00086">
    <property type="entry name" value="homeodomain"/>
    <property type="match status" value="1"/>
</dbReference>
<keyword evidence="9" id="KW-1185">Reference proteome</keyword>
<dbReference type="GO" id="GO:0003677">
    <property type="term" value="F:DNA binding"/>
    <property type="evidence" value="ECO:0007669"/>
    <property type="project" value="UniProtKB-KW"/>
</dbReference>
<organism evidence="9 11">
    <name type="scientific">Hydra vulgaris</name>
    <name type="common">Hydra</name>
    <name type="synonym">Hydra attenuata</name>
    <dbReference type="NCBI Taxonomy" id="6087"/>
    <lineage>
        <taxon>Eukaryota</taxon>
        <taxon>Metazoa</taxon>
        <taxon>Cnidaria</taxon>
        <taxon>Hydrozoa</taxon>
        <taxon>Hydroidolina</taxon>
        <taxon>Anthoathecata</taxon>
        <taxon>Aplanulata</taxon>
        <taxon>Hydridae</taxon>
        <taxon>Hydra</taxon>
    </lineage>
</organism>
<dbReference type="PROSITE" id="PS50071">
    <property type="entry name" value="HOMEOBOX_2"/>
    <property type="match status" value="1"/>
</dbReference>
<dbReference type="InterPro" id="IPR001356">
    <property type="entry name" value="HD"/>
</dbReference>
<dbReference type="Proteomes" id="UP001652625">
    <property type="component" value="Chromosome 06"/>
</dbReference>
<evidence type="ECO:0000256" key="6">
    <source>
        <dbReference type="PROSITE-ProRule" id="PRU00108"/>
    </source>
</evidence>
<evidence type="ECO:0000313" key="11">
    <source>
        <dbReference type="RefSeq" id="XP_065655684.1"/>
    </source>
</evidence>
<keyword evidence="4 6" id="KW-0371">Homeobox</keyword>
<dbReference type="PROSITE" id="PS00027">
    <property type="entry name" value="HOMEOBOX_1"/>
    <property type="match status" value="1"/>
</dbReference>
<evidence type="ECO:0000256" key="1">
    <source>
        <dbReference type="ARBA" id="ARBA00004123"/>
    </source>
</evidence>
<evidence type="ECO:0000313" key="9">
    <source>
        <dbReference type="Proteomes" id="UP001652625"/>
    </source>
</evidence>
<dbReference type="GeneID" id="105846072"/>
<dbReference type="PANTHER" id="PTHR45793:SF5">
    <property type="entry name" value="HOMEOTIC PROTEIN OCELLILESS"/>
    <property type="match status" value="1"/>
</dbReference>
<reference evidence="10 11" key="1">
    <citation type="submission" date="2025-05" db="UniProtKB">
        <authorList>
            <consortium name="RefSeq"/>
        </authorList>
    </citation>
    <scope>IDENTIFICATION</scope>
</reference>
<dbReference type="Pfam" id="PF00046">
    <property type="entry name" value="Homeodomain"/>
    <property type="match status" value="1"/>
</dbReference>
<name>A0ABM4C2A9_HYDVU</name>
<dbReference type="InterPro" id="IPR009057">
    <property type="entry name" value="Homeodomain-like_sf"/>
</dbReference>
<proteinExistence type="predicted"/>
<dbReference type="RefSeq" id="XP_065655683.1">
    <property type="nucleotide sequence ID" value="XM_065799611.1"/>
</dbReference>
<evidence type="ECO:0000256" key="4">
    <source>
        <dbReference type="ARBA" id="ARBA00023155"/>
    </source>
</evidence>
<evidence type="ECO:0000256" key="7">
    <source>
        <dbReference type="RuleBase" id="RU000682"/>
    </source>
</evidence>
<protein>
    <submittedName>
        <fullName evidence="10 11">Homeobox protein ceh-37</fullName>
    </submittedName>
</protein>
<evidence type="ECO:0000259" key="8">
    <source>
        <dbReference type="PROSITE" id="PS50071"/>
    </source>
</evidence>
<evidence type="ECO:0000256" key="2">
    <source>
        <dbReference type="ARBA" id="ARBA00022473"/>
    </source>
</evidence>
<comment type="subcellular location">
    <subcellularLocation>
        <location evidence="1 6 7">Nucleus</location>
    </subcellularLocation>
</comment>
<feature type="domain" description="Homeobox" evidence="8">
    <location>
        <begin position="34"/>
        <end position="94"/>
    </location>
</feature>
<dbReference type="RefSeq" id="XP_065655684.1">
    <property type="nucleotide sequence ID" value="XM_065799612.1"/>
</dbReference>
<feature type="DNA-binding region" description="Homeobox" evidence="6">
    <location>
        <begin position="36"/>
        <end position="95"/>
    </location>
</feature>